<dbReference type="SUPFAM" id="SSF81606">
    <property type="entry name" value="PP2C-like"/>
    <property type="match status" value="1"/>
</dbReference>
<comment type="caution">
    <text evidence="5">The sequence shown here is derived from an EMBL/GenBank/DDBJ whole genome shotgun (WGS) entry which is preliminary data.</text>
</comment>
<evidence type="ECO:0000256" key="2">
    <source>
        <dbReference type="ARBA" id="ARBA00047761"/>
    </source>
</evidence>
<gene>
    <name evidence="5" type="ORF">ZOSMA_37G00630</name>
</gene>
<dbReference type="STRING" id="29655.A0A0K9P5B4"/>
<dbReference type="EMBL" id="LFYR01001173">
    <property type="protein sequence ID" value="KMZ64183.1"/>
    <property type="molecule type" value="Genomic_DNA"/>
</dbReference>
<evidence type="ECO:0000313" key="5">
    <source>
        <dbReference type="EMBL" id="KMZ64183.1"/>
    </source>
</evidence>
<sequence>MMDLYWKIVRKTLGLDIERFDDQDVLPPIDGKQLYGHYSLCSLHNYAQTTELTELMSGPNITFFSICDGKTKFPLETLKHIYRSILLKLAAIINKKQYITGRIIERAIRTGVASTSEYDLIDVENTYLFGLIWRNQLYMSPLAGKQVTIGRLNSRKNKIKAVSVEDEGEDLLSKRARKHVYPHRFTYILKPNDRFIIVASYEFWKHVSPKVAVKMVQKNSRFGIAKTLIRFALKRCLHRSYLKYSVLLKMTGDVRSKYHDIMNVIVIYFDNQVHVKNNSFNSVCVRSNETGVISTVVSEEDELFIASIGNIAQGEND</sequence>
<dbReference type="GO" id="GO:0004722">
    <property type="term" value="F:protein serine/threonine phosphatase activity"/>
    <property type="evidence" value="ECO:0000318"/>
    <property type="project" value="GO_Central"/>
</dbReference>
<keyword evidence="6" id="KW-1185">Reference proteome</keyword>
<evidence type="ECO:0000256" key="3">
    <source>
        <dbReference type="ARBA" id="ARBA00048336"/>
    </source>
</evidence>
<protein>
    <recommendedName>
        <fullName evidence="1">protein-serine/threonine phosphatase</fullName>
        <ecNumber evidence="1">3.1.3.16</ecNumber>
    </recommendedName>
</protein>
<dbReference type="Proteomes" id="UP000036987">
    <property type="component" value="Unassembled WGS sequence"/>
</dbReference>
<accession>A0A0K9P5B4</accession>
<reference evidence="6" key="1">
    <citation type="journal article" date="2016" name="Nature">
        <title>The genome of the seagrass Zostera marina reveals angiosperm adaptation to the sea.</title>
        <authorList>
            <person name="Olsen J.L."/>
            <person name="Rouze P."/>
            <person name="Verhelst B."/>
            <person name="Lin Y.-C."/>
            <person name="Bayer T."/>
            <person name="Collen J."/>
            <person name="Dattolo E."/>
            <person name="De Paoli E."/>
            <person name="Dittami S."/>
            <person name="Maumus F."/>
            <person name="Michel G."/>
            <person name="Kersting A."/>
            <person name="Lauritano C."/>
            <person name="Lohaus R."/>
            <person name="Toepel M."/>
            <person name="Tonon T."/>
            <person name="Vanneste K."/>
            <person name="Amirebrahimi M."/>
            <person name="Brakel J."/>
            <person name="Bostroem C."/>
            <person name="Chovatia M."/>
            <person name="Grimwood J."/>
            <person name="Jenkins J.W."/>
            <person name="Jueterbock A."/>
            <person name="Mraz A."/>
            <person name="Stam W.T."/>
            <person name="Tice H."/>
            <person name="Bornberg-Bauer E."/>
            <person name="Green P.J."/>
            <person name="Pearson G.A."/>
            <person name="Procaccini G."/>
            <person name="Duarte C.M."/>
            <person name="Schmutz J."/>
            <person name="Reusch T.B.H."/>
            <person name="Van de Peer Y."/>
        </authorList>
    </citation>
    <scope>NUCLEOTIDE SEQUENCE [LARGE SCALE GENOMIC DNA]</scope>
    <source>
        <strain evidence="6">cv. Finnish</strain>
    </source>
</reference>
<comment type="catalytic activity">
    <reaction evidence="3">
        <text>O-phospho-L-threonyl-[protein] + H2O = L-threonyl-[protein] + phosphate</text>
        <dbReference type="Rhea" id="RHEA:47004"/>
        <dbReference type="Rhea" id="RHEA-COMP:11060"/>
        <dbReference type="Rhea" id="RHEA-COMP:11605"/>
        <dbReference type="ChEBI" id="CHEBI:15377"/>
        <dbReference type="ChEBI" id="CHEBI:30013"/>
        <dbReference type="ChEBI" id="CHEBI:43474"/>
        <dbReference type="ChEBI" id="CHEBI:61977"/>
        <dbReference type="EC" id="3.1.3.16"/>
    </reaction>
</comment>
<dbReference type="GO" id="GO:1902531">
    <property type="term" value="P:regulation of intracellular signal transduction"/>
    <property type="evidence" value="ECO:0000318"/>
    <property type="project" value="GO_Central"/>
</dbReference>
<dbReference type="Pfam" id="PF00481">
    <property type="entry name" value="PP2C"/>
    <property type="match status" value="1"/>
</dbReference>
<comment type="catalytic activity">
    <reaction evidence="2">
        <text>O-phospho-L-seryl-[protein] + H2O = L-seryl-[protein] + phosphate</text>
        <dbReference type="Rhea" id="RHEA:20629"/>
        <dbReference type="Rhea" id="RHEA-COMP:9863"/>
        <dbReference type="Rhea" id="RHEA-COMP:11604"/>
        <dbReference type="ChEBI" id="CHEBI:15377"/>
        <dbReference type="ChEBI" id="CHEBI:29999"/>
        <dbReference type="ChEBI" id="CHEBI:43474"/>
        <dbReference type="ChEBI" id="CHEBI:83421"/>
        <dbReference type="EC" id="3.1.3.16"/>
    </reaction>
</comment>
<dbReference type="InterPro" id="IPR001932">
    <property type="entry name" value="PPM-type_phosphatase-like_dom"/>
</dbReference>
<evidence type="ECO:0000259" key="4">
    <source>
        <dbReference type="Pfam" id="PF00481"/>
    </source>
</evidence>
<feature type="domain" description="PPM-type phosphatase" evidence="4">
    <location>
        <begin position="186"/>
        <end position="234"/>
    </location>
</feature>
<dbReference type="InterPro" id="IPR036457">
    <property type="entry name" value="PPM-type-like_dom_sf"/>
</dbReference>
<proteinExistence type="predicted"/>
<dbReference type="Gene3D" id="3.60.40.10">
    <property type="entry name" value="PPM-type phosphatase domain"/>
    <property type="match status" value="1"/>
</dbReference>
<evidence type="ECO:0000256" key="1">
    <source>
        <dbReference type="ARBA" id="ARBA00013081"/>
    </source>
</evidence>
<organism evidence="5 6">
    <name type="scientific">Zostera marina</name>
    <name type="common">Eelgrass</name>
    <dbReference type="NCBI Taxonomy" id="29655"/>
    <lineage>
        <taxon>Eukaryota</taxon>
        <taxon>Viridiplantae</taxon>
        <taxon>Streptophyta</taxon>
        <taxon>Embryophyta</taxon>
        <taxon>Tracheophyta</taxon>
        <taxon>Spermatophyta</taxon>
        <taxon>Magnoliopsida</taxon>
        <taxon>Liliopsida</taxon>
        <taxon>Zosteraceae</taxon>
        <taxon>Zostera</taxon>
    </lineage>
</organism>
<dbReference type="AlphaFoldDB" id="A0A0K9P5B4"/>
<name>A0A0K9P5B4_ZOSMR</name>
<dbReference type="EC" id="3.1.3.16" evidence="1"/>
<evidence type="ECO:0000313" key="6">
    <source>
        <dbReference type="Proteomes" id="UP000036987"/>
    </source>
</evidence>